<dbReference type="AlphaFoldDB" id="X1VCE4"/>
<organism evidence="2">
    <name type="scientific">marine sediment metagenome</name>
    <dbReference type="NCBI Taxonomy" id="412755"/>
    <lineage>
        <taxon>unclassified sequences</taxon>
        <taxon>metagenomes</taxon>
        <taxon>ecological metagenomes</taxon>
    </lineage>
</organism>
<dbReference type="EMBL" id="BARW01026976">
    <property type="protein sequence ID" value="GAJ11366.1"/>
    <property type="molecule type" value="Genomic_DNA"/>
</dbReference>
<evidence type="ECO:0000313" key="2">
    <source>
        <dbReference type="EMBL" id="GAJ11366.1"/>
    </source>
</evidence>
<sequence>FLFREPSRRQKTEQRTSMALESIVGEDCDQCGACILVCPQVDTTIKNYVVNRRMVEVMSRLEQRIGDEDELDLDLFLEEAVS</sequence>
<dbReference type="InterPro" id="IPR017896">
    <property type="entry name" value="4Fe4S_Fe-S-bd"/>
</dbReference>
<gene>
    <name evidence="2" type="ORF">S12H4_43875</name>
</gene>
<name>X1VCE4_9ZZZZ</name>
<dbReference type="PROSITE" id="PS00198">
    <property type="entry name" value="4FE4S_FER_1"/>
    <property type="match status" value="1"/>
</dbReference>
<dbReference type="SUPFAM" id="SSF46548">
    <property type="entry name" value="alpha-helical ferredoxin"/>
    <property type="match status" value="1"/>
</dbReference>
<evidence type="ECO:0000259" key="1">
    <source>
        <dbReference type="PROSITE" id="PS51379"/>
    </source>
</evidence>
<protein>
    <recommendedName>
        <fullName evidence="1">4Fe-4S ferredoxin-type domain-containing protein</fullName>
    </recommendedName>
</protein>
<dbReference type="InterPro" id="IPR017900">
    <property type="entry name" value="4Fe4S_Fe_S_CS"/>
</dbReference>
<comment type="caution">
    <text evidence="2">The sequence shown here is derived from an EMBL/GenBank/DDBJ whole genome shotgun (WGS) entry which is preliminary data.</text>
</comment>
<dbReference type="PROSITE" id="PS51379">
    <property type="entry name" value="4FE4S_FER_2"/>
    <property type="match status" value="1"/>
</dbReference>
<accession>X1VCE4</accession>
<feature type="non-terminal residue" evidence="2">
    <location>
        <position position="1"/>
    </location>
</feature>
<proteinExistence type="predicted"/>
<feature type="domain" description="4Fe-4S ferredoxin-type" evidence="1">
    <location>
        <begin position="18"/>
        <end position="48"/>
    </location>
</feature>
<reference evidence="2" key="1">
    <citation type="journal article" date="2014" name="Front. Microbiol.">
        <title>High frequency of phylogenetically diverse reductive dehalogenase-homologous genes in deep subseafloor sedimentary metagenomes.</title>
        <authorList>
            <person name="Kawai M."/>
            <person name="Futagami T."/>
            <person name="Toyoda A."/>
            <person name="Takaki Y."/>
            <person name="Nishi S."/>
            <person name="Hori S."/>
            <person name="Arai W."/>
            <person name="Tsubouchi T."/>
            <person name="Morono Y."/>
            <person name="Uchiyama I."/>
            <person name="Ito T."/>
            <person name="Fujiyama A."/>
            <person name="Inagaki F."/>
            <person name="Takami H."/>
        </authorList>
    </citation>
    <scope>NUCLEOTIDE SEQUENCE</scope>
    <source>
        <strain evidence="2">Expedition CK06-06</strain>
    </source>
</reference>